<dbReference type="STRING" id="98765.A0A2R6R787"/>
<dbReference type="AlphaFoldDB" id="A0A2R6R787"/>
<dbReference type="SUPFAM" id="SSF52777">
    <property type="entry name" value="CoA-dependent acyltransferases"/>
    <property type="match status" value="1"/>
</dbReference>
<comment type="caution">
    <text evidence="4">The sequence shown here is derived from an EMBL/GenBank/DDBJ whole genome shotgun (WGS) entry which is preliminary data.</text>
</comment>
<evidence type="ECO:0000256" key="1">
    <source>
        <dbReference type="ARBA" id="ARBA00023315"/>
    </source>
</evidence>
<organism evidence="4 5">
    <name type="scientific">Hermanssonia centrifuga</name>
    <dbReference type="NCBI Taxonomy" id="98765"/>
    <lineage>
        <taxon>Eukaryota</taxon>
        <taxon>Fungi</taxon>
        <taxon>Dikarya</taxon>
        <taxon>Basidiomycota</taxon>
        <taxon>Agaricomycotina</taxon>
        <taxon>Agaricomycetes</taxon>
        <taxon>Polyporales</taxon>
        <taxon>Meruliaceae</taxon>
        <taxon>Hermanssonia</taxon>
    </lineage>
</organism>
<feature type="compositionally biased region" description="Basic and acidic residues" evidence="2">
    <location>
        <begin position="9"/>
        <end position="26"/>
    </location>
</feature>
<dbReference type="OrthoDB" id="240216at2759"/>
<keyword evidence="5" id="KW-1185">Reference proteome</keyword>
<dbReference type="Proteomes" id="UP000186601">
    <property type="component" value="Unassembled WGS sequence"/>
</dbReference>
<evidence type="ECO:0000259" key="3">
    <source>
        <dbReference type="Pfam" id="PF00755"/>
    </source>
</evidence>
<sequence length="113" mass="13394">MASSSPVTKFKEHYEENRTFSRQHELPKLPVPPLEETCQRYLKALEGLQDPKDYEETKRAVEDFLKNDGPRIQERLQVWAEDKASYIEEFWYESYLSHSDPVVLALNPFFVLE</sequence>
<evidence type="ECO:0000313" key="4">
    <source>
        <dbReference type="EMBL" id="PSS22607.1"/>
    </source>
</evidence>
<keyword evidence="1" id="KW-0808">Transferase</keyword>
<feature type="domain" description="Choline/carnitine acyltransferase" evidence="3">
    <location>
        <begin position="29"/>
        <end position="112"/>
    </location>
</feature>
<gene>
    <name evidence="4" type="ORF">PHLCEN_2v3091</name>
</gene>
<dbReference type="Pfam" id="PF00755">
    <property type="entry name" value="Carn_acyltransf"/>
    <property type="match status" value="1"/>
</dbReference>
<dbReference type="InterPro" id="IPR000542">
    <property type="entry name" value="Carn_acyl_trans"/>
</dbReference>
<accession>A0A2R6R787</accession>
<dbReference type="PANTHER" id="PTHR22589:SF29">
    <property type="entry name" value="MITOCHONDRIAL CARNITINE O-ACETYLTRANSFERASE-RELATED"/>
    <property type="match status" value="1"/>
</dbReference>
<evidence type="ECO:0000313" key="5">
    <source>
        <dbReference type="Proteomes" id="UP000186601"/>
    </source>
</evidence>
<dbReference type="GO" id="GO:0004092">
    <property type="term" value="F:carnitine O-acetyltransferase activity"/>
    <property type="evidence" value="ECO:0007669"/>
    <property type="project" value="TreeGrafter"/>
</dbReference>
<dbReference type="GO" id="GO:0005739">
    <property type="term" value="C:mitochondrion"/>
    <property type="evidence" value="ECO:0007669"/>
    <property type="project" value="TreeGrafter"/>
</dbReference>
<evidence type="ECO:0000256" key="2">
    <source>
        <dbReference type="SAM" id="MobiDB-lite"/>
    </source>
</evidence>
<name>A0A2R6R787_9APHY</name>
<reference evidence="4 5" key="1">
    <citation type="submission" date="2018-02" db="EMBL/GenBank/DDBJ databases">
        <title>Genome sequence of the basidiomycete white-rot fungus Phlebia centrifuga.</title>
        <authorList>
            <person name="Granchi Z."/>
            <person name="Peng M."/>
            <person name="de Vries R.P."/>
            <person name="Hilden K."/>
            <person name="Makela M.R."/>
            <person name="Grigoriev I."/>
            <person name="Riley R."/>
        </authorList>
    </citation>
    <scope>NUCLEOTIDE SEQUENCE [LARGE SCALE GENOMIC DNA]</scope>
    <source>
        <strain evidence="4 5">FBCC195</strain>
    </source>
</reference>
<feature type="region of interest" description="Disordered" evidence="2">
    <location>
        <begin position="1"/>
        <end position="26"/>
    </location>
</feature>
<dbReference type="Gene3D" id="1.10.275.20">
    <property type="entry name" value="Choline/Carnitine o-acyltransferase"/>
    <property type="match status" value="1"/>
</dbReference>
<dbReference type="InterPro" id="IPR042572">
    <property type="entry name" value="Carn_acyl_trans_N"/>
</dbReference>
<dbReference type="PANTHER" id="PTHR22589">
    <property type="entry name" value="CARNITINE O-ACYLTRANSFERASE"/>
    <property type="match status" value="1"/>
</dbReference>
<dbReference type="EMBL" id="MLYV02000277">
    <property type="protein sequence ID" value="PSS22607.1"/>
    <property type="molecule type" value="Genomic_DNA"/>
</dbReference>
<proteinExistence type="predicted"/>
<dbReference type="GO" id="GO:0009437">
    <property type="term" value="P:carnitine metabolic process"/>
    <property type="evidence" value="ECO:0007669"/>
    <property type="project" value="TreeGrafter"/>
</dbReference>
<dbReference type="InterPro" id="IPR039551">
    <property type="entry name" value="Cho/carn_acyl_trans"/>
</dbReference>
<protein>
    <recommendedName>
        <fullName evidence="3">Choline/carnitine acyltransferase domain-containing protein</fullName>
    </recommendedName>
</protein>
<keyword evidence="1" id="KW-0012">Acyltransferase</keyword>